<name>A0A401QY70_STRNR</name>
<evidence type="ECO:0000256" key="1">
    <source>
        <dbReference type="SAM" id="MobiDB-lite"/>
    </source>
</evidence>
<feature type="compositionally biased region" description="Polar residues" evidence="1">
    <location>
        <begin position="15"/>
        <end position="24"/>
    </location>
</feature>
<keyword evidence="2" id="KW-1133">Transmembrane helix</keyword>
<dbReference type="EMBL" id="BHXC01000006">
    <property type="protein sequence ID" value="GCB90315.1"/>
    <property type="molecule type" value="Genomic_DNA"/>
</dbReference>
<proteinExistence type="predicted"/>
<protein>
    <submittedName>
        <fullName evidence="3">Uncharacterized protein</fullName>
    </submittedName>
</protein>
<feature type="transmembrane region" description="Helical" evidence="2">
    <location>
        <begin position="39"/>
        <end position="57"/>
    </location>
</feature>
<evidence type="ECO:0000313" key="4">
    <source>
        <dbReference type="Proteomes" id="UP000288351"/>
    </source>
</evidence>
<sequence length="67" mass="7291">MQYRLGVNLGGSSDDIPNSQPVNSPNFSRKGGVTSWHPTTVYLVLLVLAEFGTYALLRNVFRNAHGG</sequence>
<keyword evidence="2" id="KW-0472">Membrane</keyword>
<organism evidence="3 4">
    <name type="scientific">Streptomyces noursei</name>
    <name type="common">Streptomyces albulus</name>
    <dbReference type="NCBI Taxonomy" id="1971"/>
    <lineage>
        <taxon>Bacteria</taxon>
        <taxon>Bacillati</taxon>
        <taxon>Actinomycetota</taxon>
        <taxon>Actinomycetes</taxon>
        <taxon>Kitasatosporales</taxon>
        <taxon>Streptomycetaceae</taxon>
        <taxon>Streptomyces</taxon>
    </lineage>
</organism>
<accession>A0A401QY70</accession>
<dbReference type="Proteomes" id="UP000288351">
    <property type="component" value="Unassembled WGS sequence"/>
</dbReference>
<feature type="region of interest" description="Disordered" evidence="1">
    <location>
        <begin position="1"/>
        <end position="24"/>
    </location>
</feature>
<comment type="caution">
    <text evidence="3">The sequence shown here is derived from an EMBL/GenBank/DDBJ whole genome shotgun (WGS) entry which is preliminary data.</text>
</comment>
<gene>
    <name evidence="3" type="ORF">SALB_03019</name>
</gene>
<evidence type="ECO:0000313" key="3">
    <source>
        <dbReference type="EMBL" id="GCB90315.1"/>
    </source>
</evidence>
<reference evidence="3 4" key="1">
    <citation type="journal article" date="2019" name="Microbiol. Resour. Announc.">
        <title>Draft Genome Sequence of the Most Traditional epsilon-Poly-l-Lysine Producer, Streptomyces albulus NBRC14147.</title>
        <authorList>
            <person name="Yamanaka K."/>
            <person name="Hamano Y."/>
        </authorList>
    </citation>
    <scope>NUCLEOTIDE SEQUENCE [LARGE SCALE GENOMIC DNA]</scope>
    <source>
        <strain evidence="3 4">NBRC 14147</strain>
    </source>
</reference>
<keyword evidence="2" id="KW-0812">Transmembrane</keyword>
<evidence type="ECO:0000256" key="2">
    <source>
        <dbReference type="SAM" id="Phobius"/>
    </source>
</evidence>
<dbReference type="AlphaFoldDB" id="A0A401QY70"/>